<dbReference type="SMART" id="SM00563">
    <property type="entry name" value="PlsC"/>
    <property type="match status" value="1"/>
</dbReference>
<keyword evidence="4" id="KW-1185">Reference proteome</keyword>
<keyword evidence="1" id="KW-0472">Membrane</keyword>
<sequence>MARLALHLFFRRIEVEARHNAPPVGPVLFVPNHTNALVDPLVLMTSLRREVTITAKDLLGRNPLLRWLMAALGVVTFHRRSDVGKGADLRANVRSLQLCREILAGGGAICIFPEGVSHSDPGLRGFHAGPARIALDYLKKDGNPGRLRIVPVGLLYTEKDRFRSGVWLRFGHPIDVARWAQAHPLAGPAELTAELERQVRALTLNYESRRESAILSWTAEIAATRAEAPAALGGEDRPVADWFRLLGRLQAGYRELLRSDPRAARELARRIRRHRSELRRAGIAPHEVYLPMHPGRAAFFLVRELELAVVGTPLALFGAVNHIVPYQIVEWLARRLSTDRDHWASNVIYPGIVIFPASYAVLLAAAWWILPPAWAALYTVLLPFTGYYALLFRDRAGHAWRRTVTFLRFLRRPGDQARLAAEGRAIVDRLRELGGRLEREQAPPPEPGAGPLPRSGAGPLFALSASALEEQFRDDIATLRDVLAGLDRLQAEWAEARGTIRARDRGYFTPAEDDRVRRLLLAYRSYRMVLYEIVERYLDHDQLEVPADQVRGFLIAYAAGLTLYASAMKFIQAYEREPLIRKKLNEPDPRSGLGPGFFEEVFRTYTSLINYRTLAGCGRYWLAHRREARAPGLRDDPDWPWLVGVIRGQRARFRTTFWSILRLRARHDGRFLLRSLRGPIHRARYGLRAFVGATLGPRHTVLRYEPALDAEVLSRLAAGLEPGDVLLARSEHKFTTAILPGFWCHAALYLGRRGDLERLGLASDPAVRPHLDRLSKEGGPFGATIEAVAPRVAIRPLEECLRADHVLALRPDLPEADRRAAVIEAFRHLGEPYDFEFDFNVPGRMVCTELVYRSYHDRGPIAFPLTRRLGRYTLSCDDIVRWLLDRVDAAAAPEQAPFHPVCLVLQDSDRGAKFVPRDREIEALRLLRDGVAPSAVLRSAACSISPPPQRVP</sequence>
<keyword evidence="3" id="KW-0808">Transferase</keyword>
<dbReference type="InterPro" id="IPR052744">
    <property type="entry name" value="GPAT/DAPAT"/>
</dbReference>
<dbReference type="GO" id="GO:0016287">
    <property type="term" value="F:glycerone-phosphate O-acyltransferase activity"/>
    <property type="evidence" value="ECO:0007669"/>
    <property type="project" value="TreeGrafter"/>
</dbReference>
<evidence type="ECO:0000259" key="2">
    <source>
        <dbReference type="SMART" id="SM00563"/>
    </source>
</evidence>
<dbReference type="GO" id="GO:0004366">
    <property type="term" value="F:glycerol-3-phosphate O-acyltransferase activity"/>
    <property type="evidence" value="ECO:0007669"/>
    <property type="project" value="TreeGrafter"/>
</dbReference>
<dbReference type="PANTHER" id="PTHR31605:SF0">
    <property type="entry name" value="GLYCEROL-3-PHOSPHATE O-ACYLTRANSFERASE 1"/>
    <property type="match status" value="1"/>
</dbReference>
<proteinExistence type="predicted"/>
<feature type="domain" description="Phospholipid/glycerol acyltransferase" evidence="2">
    <location>
        <begin position="27"/>
        <end position="157"/>
    </location>
</feature>
<feature type="transmembrane region" description="Helical" evidence="1">
    <location>
        <begin position="375"/>
        <end position="392"/>
    </location>
</feature>
<dbReference type="AlphaFoldDB" id="A0A5B9WCM2"/>
<gene>
    <name evidence="3" type="ORF">OJF2_69570</name>
</gene>
<dbReference type="InterPro" id="IPR024453">
    <property type="entry name" value="Peptidase_C92"/>
</dbReference>
<name>A0A5B9WCM2_9BACT</name>
<dbReference type="InterPro" id="IPR038765">
    <property type="entry name" value="Papain-like_cys_pep_sf"/>
</dbReference>
<accession>A0A5B9WCM2</accession>
<evidence type="ECO:0000256" key="1">
    <source>
        <dbReference type="SAM" id="Phobius"/>
    </source>
</evidence>
<organism evidence="3 4">
    <name type="scientific">Aquisphaera giovannonii</name>
    <dbReference type="NCBI Taxonomy" id="406548"/>
    <lineage>
        <taxon>Bacteria</taxon>
        <taxon>Pseudomonadati</taxon>
        <taxon>Planctomycetota</taxon>
        <taxon>Planctomycetia</taxon>
        <taxon>Isosphaerales</taxon>
        <taxon>Isosphaeraceae</taxon>
        <taxon>Aquisphaera</taxon>
    </lineage>
</organism>
<dbReference type="Pfam" id="PF05708">
    <property type="entry name" value="Peptidase_C92"/>
    <property type="match status" value="1"/>
</dbReference>
<feature type="transmembrane region" description="Helical" evidence="1">
    <location>
        <begin position="347"/>
        <end position="369"/>
    </location>
</feature>
<keyword evidence="1" id="KW-1133">Transmembrane helix</keyword>
<keyword evidence="1" id="KW-0812">Transmembrane</keyword>
<dbReference type="Gene3D" id="3.90.1720.10">
    <property type="entry name" value="endopeptidase domain like (from Nostoc punctiforme)"/>
    <property type="match status" value="1"/>
</dbReference>
<keyword evidence="3" id="KW-0012">Acyltransferase</keyword>
<dbReference type="PANTHER" id="PTHR31605">
    <property type="entry name" value="GLYCEROL-3-PHOSPHATE O-ACYLTRANSFERASE 1"/>
    <property type="match status" value="1"/>
</dbReference>
<dbReference type="Pfam" id="PF01553">
    <property type="entry name" value="Acyltransferase"/>
    <property type="match status" value="1"/>
</dbReference>
<protein>
    <submittedName>
        <fullName evidence="3">2-acyl-glycerophospho-ethanolamine acyltransferase</fullName>
    </submittedName>
</protein>
<dbReference type="EMBL" id="CP042997">
    <property type="protein sequence ID" value="QEH38356.1"/>
    <property type="molecule type" value="Genomic_DNA"/>
</dbReference>
<dbReference type="SUPFAM" id="SSF54001">
    <property type="entry name" value="Cysteine proteinases"/>
    <property type="match status" value="1"/>
</dbReference>
<reference evidence="3 4" key="1">
    <citation type="submission" date="2019-08" db="EMBL/GenBank/DDBJ databases">
        <title>Deep-cultivation of Planctomycetes and their phenomic and genomic characterization uncovers novel biology.</title>
        <authorList>
            <person name="Wiegand S."/>
            <person name="Jogler M."/>
            <person name="Boedeker C."/>
            <person name="Pinto D."/>
            <person name="Vollmers J."/>
            <person name="Rivas-Marin E."/>
            <person name="Kohn T."/>
            <person name="Peeters S.H."/>
            <person name="Heuer A."/>
            <person name="Rast P."/>
            <person name="Oberbeckmann S."/>
            <person name="Bunk B."/>
            <person name="Jeske O."/>
            <person name="Meyerdierks A."/>
            <person name="Storesund J.E."/>
            <person name="Kallscheuer N."/>
            <person name="Luecker S."/>
            <person name="Lage O.M."/>
            <person name="Pohl T."/>
            <person name="Merkel B.J."/>
            <person name="Hornburger P."/>
            <person name="Mueller R.-W."/>
            <person name="Bruemmer F."/>
            <person name="Labrenz M."/>
            <person name="Spormann A.M."/>
            <person name="Op den Camp H."/>
            <person name="Overmann J."/>
            <person name="Amann R."/>
            <person name="Jetten M.S.M."/>
            <person name="Mascher T."/>
            <person name="Medema M.H."/>
            <person name="Devos D.P."/>
            <person name="Kaster A.-K."/>
            <person name="Ovreas L."/>
            <person name="Rohde M."/>
            <person name="Galperin M.Y."/>
            <person name="Jogler C."/>
        </authorList>
    </citation>
    <scope>NUCLEOTIDE SEQUENCE [LARGE SCALE GENOMIC DNA]</scope>
    <source>
        <strain evidence="3 4">OJF2</strain>
    </source>
</reference>
<dbReference type="SUPFAM" id="SSF69593">
    <property type="entry name" value="Glycerol-3-phosphate (1)-acyltransferase"/>
    <property type="match status" value="1"/>
</dbReference>
<dbReference type="InterPro" id="IPR002123">
    <property type="entry name" value="Plipid/glycerol_acylTrfase"/>
</dbReference>
<dbReference type="GO" id="GO:0008654">
    <property type="term" value="P:phospholipid biosynthetic process"/>
    <property type="evidence" value="ECO:0007669"/>
    <property type="project" value="TreeGrafter"/>
</dbReference>
<evidence type="ECO:0000313" key="4">
    <source>
        <dbReference type="Proteomes" id="UP000324233"/>
    </source>
</evidence>
<dbReference type="Proteomes" id="UP000324233">
    <property type="component" value="Chromosome"/>
</dbReference>
<dbReference type="KEGG" id="agv:OJF2_69570"/>
<feature type="transmembrane region" description="Helical" evidence="1">
    <location>
        <begin position="307"/>
        <end position="326"/>
    </location>
</feature>
<evidence type="ECO:0000313" key="3">
    <source>
        <dbReference type="EMBL" id="QEH38356.1"/>
    </source>
</evidence>